<evidence type="ECO:0000256" key="2">
    <source>
        <dbReference type="PROSITE-ProRule" id="PRU00339"/>
    </source>
</evidence>
<organism evidence="4 5">
    <name type="scientific">Nocardia amamiensis</name>
    <dbReference type="NCBI Taxonomy" id="404578"/>
    <lineage>
        <taxon>Bacteria</taxon>
        <taxon>Bacillati</taxon>
        <taxon>Actinomycetota</taxon>
        <taxon>Actinomycetes</taxon>
        <taxon>Mycobacteriales</taxon>
        <taxon>Nocardiaceae</taxon>
        <taxon>Nocardia</taxon>
    </lineage>
</organism>
<keyword evidence="5" id="KW-1185">Reference proteome</keyword>
<comment type="caution">
    <text evidence="4">The sequence shown here is derived from an EMBL/GenBank/DDBJ whole genome shotgun (WGS) entry which is preliminary data.</text>
</comment>
<gene>
    <name evidence="4" type="ORF">IU459_18780</name>
</gene>
<dbReference type="InterPro" id="IPR019734">
    <property type="entry name" value="TPR_rpt"/>
</dbReference>
<dbReference type="PROSITE" id="PS50005">
    <property type="entry name" value="TPR"/>
    <property type="match status" value="1"/>
</dbReference>
<feature type="domain" description="HTH cro/C1-type" evidence="3">
    <location>
        <begin position="8"/>
        <end position="64"/>
    </location>
</feature>
<dbReference type="SMART" id="SM00530">
    <property type="entry name" value="HTH_XRE"/>
    <property type="match status" value="1"/>
</dbReference>
<dbReference type="Pfam" id="PF13560">
    <property type="entry name" value="HTH_31"/>
    <property type="match status" value="1"/>
</dbReference>
<dbReference type="RefSeq" id="WP_195130837.1">
    <property type="nucleotide sequence ID" value="NZ_JADLQX010000013.1"/>
</dbReference>
<keyword evidence="1" id="KW-0238">DNA-binding</keyword>
<dbReference type="PROSITE" id="PS50943">
    <property type="entry name" value="HTH_CROC1"/>
    <property type="match status" value="1"/>
</dbReference>
<dbReference type="PANTHER" id="PTHR46797:SF1">
    <property type="entry name" value="METHYLPHOSPHONATE SYNTHASE"/>
    <property type="match status" value="1"/>
</dbReference>
<proteinExistence type="predicted"/>
<evidence type="ECO:0000313" key="5">
    <source>
        <dbReference type="Proteomes" id="UP000702209"/>
    </source>
</evidence>
<dbReference type="InterPro" id="IPR001387">
    <property type="entry name" value="Cro/C1-type_HTH"/>
</dbReference>
<evidence type="ECO:0000256" key="1">
    <source>
        <dbReference type="ARBA" id="ARBA00023125"/>
    </source>
</evidence>
<keyword evidence="2" id="KW-0802">TPR repeat</keyword>
<dbReference type="Proteomes" id="UP000702209">
    <property type="component" value="Unassembled WGS sequence"/>
</dbReference>
<dbReference type="InterPro" id="IPR010982">
    <property type="entry name" value="Lambda_DNA-bd_dom_sf"/>
</dbReference>
<name>A0ABS0CSM8_9NOCA</name>
<dbReference type="EMBL" id="JADLQX010000013">
    <property type="protein sequence ID" value="MBF6299571.1"/>
    <property type="molecule type" value="Genomic_DNA"/>
</dbReference>
<dbReference type="SUPFAM" id="SSF47413">
    <property type="entry name" value="lambda repressor-like DNA-binding domains"/>
    <property type="match status" value="1"/>
</dbReference>
<dbReference type="PANTHER" id="PTHR46797">
    <property type="entry name" value="HTH-TYPE TRANSCRIPTIONAL REGULATOR"/>
    <property type="match status" value="1"/>
</dbReference>
<evidence type="ECO:0000313" key="4">
    <source>
        <dbReference type="EMBL" id="MBF6299571.1"/>
    </source>
</evidence>
<feature type="repeat" description="TPR" evidence="2">
    <location>
        <begin position="317"/>
        <end position="350"/>
    </location>
</feature>
<dbReference type="CDD" id="cd00093">
    <property type="entry name" value="HTH_XRE"/>
    <property type="match status" value="1"/>
</dbReference>
<dbReference type="InterPro" id="IPR050807">
    <property type="entry name" value="TransReg_Diox_bact_type"/>
</dbReference>
<accession>A0ABS0CSM8</accession>
<sequence length="391" mass="42493">MEHTGQRIRYWRRRRGGISQKVLADRAGLTQGYISQIESGQRALDRRATQVAIARALNVTVAQLLGQPGDPTDPAKAVAMAAIPDIRSAYVEIAAAERRKPERPREAVREAVERSTVLRNNADYAALAPGMAELLRDAFYFDGPEFVELTFNARFLAKGVGFPDLAAGIAEAGLRCARNLELPEWIGLAEISRLNAMPPENAVLAARLASRTATEMQPFLGAAQVRQAYGNLLCRGSFANAIAGQSSSASDLLEEAYAEARSLGETADGGFGLLWFGPTSTAIWHVSVARELGDIDRAIEVARTVDPRPVRAPNRVVYFWTDYGHALTAAGNDSDAVRAFSEAEMVDPQRTRMDPMILDSVSALARRARRQAIDGHLHSLAHSLGIDPHTV</sequence>
<reference evidence="4 5" key="1">
    <citation type="submission" date="2020-10" db="EMBL/GenBank/DDBJ databases">
        <title>Identification of Nocardia species via Next-generation sequencing and recognition of intraspecies genetic diversity.</title>
        <authorList>
            <person name="Li P."/>
            <person name="Li P."/>
            <person name="Lu B."/>
        </authorList>
    </citation>
    <scope>NUCLEOTIDE SEQUENCE [LARGE SCALE GENOMIC DNA]</scope>
    <source>
        <strain evidence="4 5">BJ06-0157</strain>
    </source>
</reference>
<dbReference type="Gene3D" id="1.10.260.40">
    <property type="entry name" value="lambda repressor-like DNA-binding domains"/>
    <property type="match status" value="1"/>
</dbReference>
<evidence type="ECO:0000259" key="3">
    <source>
        <dbReference type="PROSITE" id="PS50943"/>
    </source>
</evidence>
<protein>
    <submittedName>
        <fullName evidence="4">Helix-turn-helix transcriptional regulator</fullName>
    </submittedName>
</protein>